<dbReference type="EnsemblMetazoa" id="Aqu2.1.43273_001">
    <property type="protein sequence ID" value="Aqu2.1.43273_001"/>
    <property type="gene ID" value="Aqu2.1.43273"/>
</dbReference>
<dbReference type="PROSITE" id="PS50212">
    <property type="entry name" value="RASGEF_NTER"/>
    <property type="match status" value="1"/>
</dbReference>
<dbReference type="CDD" id="cd00155">
    <property type="entry name" value="RasGEF"/>
    <property type="match status" value="1"/>
</dbReference>
<dbReference type="InterPro" id="IPR029071">
    <property type="entry name" value="Ubiquitin-like_domsf"/>
</dbReference>
<dbReference type="GO" id="GO:0005886">
    <property type="term" value="C:plasma membrane"/>
    <property type="evidence" value="ECO:0007669"/>
    <property type="project" value="TreeGrafter"/>
</dbReference>
<dbReference type="Pfam" id="PF00617">
    <property type="entry name" value="RasGEF"/>
    <property type="match status" value="1"/>
</dbReference>
<dbReference type="SMART" id="SM00147">
    <property type="entry name" value="RasGEF"/>
    <property type="match status" value="1"/>
</dbReference>
<keyword evidence="9" id="KW-1185">Reference proteome</keyword>
<dbReference type="EnsemblMetazoa" id="XM_019996602.1">
    <property type="protein sequence ID" value="XP_019852161.1"/>
    <property type="gene ID" value="LOC100638923"/>
</dbReference>
<dbReference type="InterPro" id="IPR023578">
    <property type="entry name" value="Ras_GEF_dom_sf"/>
</dbReference>
<dbReference type="SUPFAM" id="SSF51206">
    <property type="entry name" value="cAMP-binding domain-like"/>
    <property type="match status" value="2"/>
</dbReference>
<dbReference type="InterPro" id="IPR014710">
    <property type="entry name" value="RmlC-like_jellyroll"/>
</dbReference>
<evidence type="ECO:0000259" key="5">
    <source>
        <dbReference type="PROSITE" id="PS50042"/>
    </source>
</evidence>
<dbReference type="PANTHER" id="PTHR23113:SF327">
    <property type="entry name" value="EXCHANGE PROTEIN DIRECTLY ACTIVATED BY CAMP, ISOFORM E"/>
    <property type="match status" value="1"/>
</dbReference>
<dbReference type="Gene3D" id="2.60.120.10">
    <property type="entry name" value="Jelly Rolls"/>
    <property type="match status" value="2"/>
</dbReference>
<dbReference type="InterPro" id="IPR000591">
    <property type="entry name" value="DEP_dom"/>
</dbReference>
<dbReference type="SMART" id="SM00100">
    <property type="entry name" value="cNMP"/>
    <property type="match status" value="2"/>
</dbReference>
<dbReference type="SUPFAM" id="SSF46785">
    <property type="entry name" value="Winged helix' DNA-binding domain"/>
    <property type="match status" value="1"/>
</dbReference>
<feature type="compositionally biased region" description="Gly residues" evidence="3">
    <location>
        <begin position="352"/>
        <end position="363"/>
    </location>
</feature>
<evidence type="ECO:0000259" key="4">
    <source>
        <dbReference type="PROSITE" id="PS50009"/>
    </source>
</evidence>
<feature type="domain" description="DEP" evidence="6">
    <location>
        <begin position="213"/>
        <end position="302"/>
    </location>
</feature>
<dbReference type="Gene3D" id="1.10.10.10">
    <property type="entry name" value="Winged helix-like DNA-binding domain superfamily/Winged helix DNA-binding domain"/>
    <property type="match status" value="1"/>
</dbReference>
<dbReference type="InterPro" id="IPR008937">
    <property type="entry name" value="Ras-like_GEF"/>
</dbReference>
<evidence type="ECO:0000256" key="3">
    <source>
        <dbReference type="SAM" id="MobiDB-lite"/>
    </source>
</evidence>
<dbReference type="FunCoup" id="A0A1X7VV46">
    <property type="interactions" value="86"/>
</dbReference>
<reference evidence="9" key="1">
    <citation type="journal article" date="2010" name="Nature">
        <title>The Amphimedon queenslandica genome and the evolution of animal complexity.</title>
        <authorList>
            <person name="Srivastava M."/>
            <person name="Simakov O."/>
            <person name="Chapman J."/>
            <person name="Fahey B."/>
            <person name="Gauthier M.E."/>
            <person name="Mitros T."/>
            <person name="Richards G.S."/>
            <person name="Conaco C."/>
            <person name="Dacre M."/>
            <person name="Hellsten U."/>
            <person name="Larroux C."/>
            <person name="Putnam N.H."/>
            <person name="Stanke M."/>
            <person name="Adamska M."/>
            <person name="Darling A."/>
            <person name="Degnan S.M."/>
            <person name="Oakley T.H."/>
            <person name="Plachetzki D.C."/>
            <person name="Zhai Y."/>
            <person name="Adamski M."/>
            <person name="Calcino A."/>
            <person name="Cummins S.F."/>
            <person name="Goodstein D.M."/>
            <person name="Harris C."/>
            <person name="Jackson D.J."/>
            <person name="Leys S.P."/>
            <person name="Shu S."/>
            <person name="Woodcroft B.J."/>
            <person name="Vervoort M."/>
            <person name="Kosik K.S."/>
            <person name="Manning G."/>
            <person name="Degnan B.M."/>
            <person name="Rokhsar D.S."/>
        </authorList>
    </citation>
    <scope>NUCLEOTIDE SEQUENCE [LARGE SCALE GENOMIC DNA]</scope>
</reference>
<dbReference type="Pfam" id="PF00027">
    <property type="entry name" value="cNMP_binding"/>
    <property type="match status" value="2"/>
</dbReference>
<keyword evidence="1 2" id="KW-0344">Guanine-nucleotide releasing factor</keyword>
<dbReference type="Gene3D" id="1.10.840.10">
    <property type="entry name" value="Ras guanine-nucleotide exchange factors catalytic domain"/>
    <property type="match status" value="1"/>
</dbReference>
<feature type="domain" description="Cyclic nucleotide-binding" evidence="5">
    <location>
        <begin position="420"/>
        <end position="520"/>
    </location>
</feature>
<accession>A0A1X7VV46</accession>
<organism evidence="8">
    <name type="scientific">Amphimedon queenslandica</name>
    <name type="common">Sponge</name>
    <dbReference type="NCBI Taxonomy" id="400682"/>
    <lineage>
        <taxon>Eukaryota</taxon>
        <taxon>Metazoa</taxon>
        <taxon>Porifera</taxon>
        <taxon>Demospongiae</taxon>
        <taxon>Heteroscleromorpha</taxon>
        <taxon>Haplosclerida</taxon>
        <taxon>Niphatidae</taxon>
        <taxon>Amphimedon</taxon>
    </lineage>
</organism>
<dbReference type="GO" id="GO:0007265">
    <property type="term" value="P:Ras protein signal transduction"/>
    <property type="evidence" value="ECO:0007669"/>
    <property type="project" value="TreeGrafter"/>
</dbReference>
<dbReference type="SMART" id="SM00049">
    <property type="entry name" value="DEP"/>
    <property type="match status" value="1"/>
</dbReference>
<feature type="domain" description="Ras-GEF" evidence="4">
    <location>
        <begin position="845"/>
        <end position="1082"/>
    </location>
</feature>
<dbReference type="InterPro" id="IPR001895">
    <property type="entry name" value="RASGEF_cat_dom"/>
</dbReference>
<dbReference type="InterPro" id="IPR036390">
    <property type="entry name" value="WH_DNA-bd_sf"/>
</dbReference>
<dbReference type="Gene3D" id="1.20.870.10">
    <property type="entry name" value="Son of sevenless (SoS) protein Chain: S domain 1"/>
    <property type="match status" value="1"/>
</dbReference>
<evidence type="ECO:0000313" key="8">
    <source>
        <dbReference type="EnsemblMetazoa" id="Aqu2.1.43273_001"/>
    </source>
</evidence>
<dbReference type="InterPro" id="IPR000595">
    <property type="entry name" value="cNMP-bd_dom"/>
</dbReference>
<dbReference type="STRING" id="400682.A0A1X7VV46"/>
<dbReference type="eggNOG" id="KOG2378">
    <property type="taxonomic scope" value="Eukaryota"/>
</dbReference>
<dbReference type="PROSITE" id="PS50186">
    <property type="entry name" value="DEP"/>
    <property type="match status" value="1"/>
</dbReference>
<proteinExistence type="predicted"/>
<dbReference type="AlphaFoldDB" id="A0A1X7VV46"/>
<dbReference type="CDD" id="cd00038">
    <property type="entry name" value="CAP_ED"/>
    <property type="match status" value="2"/>
</dbReference>
<evidence type="ECO:0000256" key="1">
    <source>
        <dbReference type="ARBA" id="ARBA00022658"/>
    </source>
</evidence>
<dbReference type="InParanoid" id="A0A1X7VV46"/>
<feature type="region of interest" description="Disordered" evidence="3">
    <location>
        <begin position="609"/>
        <end position="632"/>
    </location>
</feature>
<dbReference type="InterPro" id="IPR000651">
    <property type="entry name" value="Ras-like_Gua-exchang_fac_N"/>
</dbReference>
<dbReference type="InterPro" id="IPR036388">
    <property type="entry name" value="WH-like_DNA-bd_sf"/>
</dbReference>
<dbReference type="OrthoDB" id="21144at2759"/>
<reference evidence="8" key="2">
    <citation type="submission" date="2017-05" db="UniProtKB">
        <authorList>
            <consortium name="EnsemblMetazoa"/>
        </authorList>
    </citation>
    <scope>IDENTIFICATION</scope>
</reference>
<dbReference type="SUPFAM" id="SSF48366">
    <property type="entry name" value="Ras GEF"/>
    <property type="match status" value="1"/>
</dbReference>
<sequence length="1091" mass="122683">MSSRPLMRNSSAILDESIWLLYLQKSPEERTSEDLDIIYSRLKTLKVFENYPEDLLRDIALYSTYEEVPAHTTLFCPGDEGLFWYTVIQGSLEMLKGDMETSKVNSICSLGEGSSFGESVIFGNKRETMIVTTDPCQLLCVDANHIRQIYDDHKDSMKYFSGAPGRPVSTCSYDTNHDNIDGRNSVISDSSSLAMEESQISMPVACALESELTLAGLTIYQIINEHFSDLIADHQVNMYTYKRCCSGQSLVNWVIKQSAVNRSRQQVIAMWQALLCDGIIEHTLNEHNQFLDDDKIYYRFVDRPIPESAKLANSPGASGRFEYRRTQSCDSSILESPIMSRSSTHNSISSGVEGGGGGGGGGSPTSSPRSSLSSLLEDCFELIAQLGPEALIYATLIKSPDNRSDDDIQLIYEELLHVKAFGHLSNAIKEELASVVQLENHPVAGKYLFKEGDAGTSWYIILKGSVNVLVGKDVMCTLHEGDEFGKLALLNNAPRTTSVQLREPNCVFLRVDRDDFTRILLSVEKNTVKIKEHGKEVLLLEKSTGGKYLVVKGTPQKMLEYLLTLDISPGGRDAAIDESFACDFFLTYPAFISVSELCDGLIKCYDSQAPPTPSPLERPRSMSTESLPAEATEEQLLTRRKRVVWAVSIWVSMAKAEVVKDPTFQKLLQYLQKSLAKDGLEEDQRNLNMCLMDTIKRSSYHEGTKGGGSSGLSIPFPMKKPSVSEIKIELGICAVPPCQPNDTVNLRIHTIDKKCCRLHVKLSSTSRDILTEACSKLGLDLSSHELCEIKSTGEKIIFKETDLSIATEMTVNGRLYALPKDSEAAISPLPDQNQKPIAPFPESEGSREIAAHLTSYDWNLFSNIQQMELIYQVFGRHRFSRITSNLDVMIRRFNEVQYWTVTEICKESNLQKRVKIIQKFIKIASHCKSFNNLNCFFAIVVGLMNGAITRLKQTWEKVSVKLRRRYEQFEALMDPSRNHRVLRAYQQKLQPPIIPFMPLIVKDAFFLQEGNETFVDGLVNFEKMRMVASKVNDFSYYRKGSLANEIKMLSNKNSELQRYIRDFKVIDSQQVLMQMSHAIESSKRTQATPTS</sequence>
<dbReference type="Pfam" id="PF00610">
    <property type="entry name" value="DEP"/>
    <property type="match status" value="1"/>
</dbReference>
<dbReference type="Gene3D" id="3.10.20.90">
    <property type="entry name" value="Phosphatidylinositol 3-kinase Catalytic Subunit, Chain A, domain 1"/>
    <property type="match status" value="1"/>
</dbReference>
<dbReference type="PANTHER" id="PTHR23113">
    <property type="entry name" value="GUANINE NUCLEOTIDE EXCHANGE FACTOR"/>
    <property type="match status" value="1"/>
</dbReference>
<feature type="domain" description="N-terminal Ras-GEF" evidence="7">
    <location>
        <begin position="546"/>
        <end position="699"/>
    </location>
</feature>
<dbReference type="PROSITE" id="PS50009">
    <property type="entry name" value="RASGEF_CAT"/>
    <property type="match status" value="1"/>
</dbReference>
<dbReference type="GO" id="GO:0005085">
    <property type="term" value="F:guanyl-nucleotide exchange factor activity"/>
    <property type="evidence" value="ECO:0007669"/>
    <property type="project" value="UniProtKB-KW"/>
</dbReference>
<dbReference type="InterPro" id="IPR018490">
    <property type="entry name" value="cNMP-bd_dom_sf"/>
</dbReference>
<evidence type="ECO:0000259" key="6">
    <source>
        <dbReference type="PROSITE" id="PS50186"/>
    </source>
</evidence>
<dbReference type="InterPro" id="IPR036964">
    <property type="entry name" value="RASGEF_cat_dom_sf"/>
</dbReference>
<feature type="region of interest" description="Disordered" evidence="3">
    <location>
        <begin position="340"/>
        <end position="372"/>
    </location>
</feature>
<gene>
    <name evidence="8" type="primary">100638923</name>
</gene>
<evidence type="ECO:0000259" key="7">
    <source>
        <dbReference type="PROSITE" id="PS50212"/>
    </source>
</evidence>
<dbReference type="SMART" id="SM00229">
    <property type="entry name" value="RasGEFN"/>
    <property type="match status" value="1"/>
</dbReference>
<dbReference type="Pfam" id="PF00618">
    <property type="entry name" value="RasGEF_N"/>
    <property type="match status" value="1"/>
</dbReference>
<evidence type="ECO:0000256" key="2">
    <source>
        <dbReference type="PROSITE-ProRule" id="PRU00168"/>
    </source>
</evidence>
<dbReference type="SUPFAM" id="SSF54236">
    <property type="entry name" value="Ubiquitin-like"/>
    <property type="match status" value="1"/>
</dbReference>
<dbReference type="Proteomes" id="UP000007879">
    <property type="component" value="Unassembled WGS sequence"/>
</dbReference>
<protein>
    <recommendedName>
        <fullName evidence="10">Rap guanine nucleotide exchange factor 4</fullName>
    </recommendedName>
</protein>
<name>A0A1X7VV46_AMPQE</name>
<dbReference type="PROSITE" id="PS50042">
    <property type="entry name" value="CNMP_BINDING_3"/>
    <property type="match status" value="2"/>
</dbReference>
<evidence type="ECO:0008006" key="10">
    <source>
        <dbReference type="Google" id="ProtNLM"/>
    </source>
</evidence>
<evidence type="ECO:0000313" key="9">
    <source>
        <dbReference type="Proteomes" id="UP000007879"/>
    </source>
</evidence>
<feature type="domain" description="Cyclic nucleotide-binding" evidence="5">
    <location>
        <begin position="47"/>
        <end position="149"/>
    </location>
</feature>